<dbReference type="FunFam" id="1.10.510.10:FF:000043">
    <property type="entry name" value="probable serine/threonine-protein kinase At1g54610"/>
    <property type="match status" value="1"/>
</dbReference>
<dbReference type="GO" id="GO:0032968">
    <property type="term" value="P:positive regulation of transcription elongation by RNA polymerase II"/>
    <property type="evidence" value="ECO:0007669"/>
    <property type="project" value="TreeGrafter"/>
</dbReference>
<dbReference type="InterPro" id="IPR017441">
    <property type="entry name" value="Protein_kinase_ATP_BS"/>
</dbReference>
<feature type="domain" description="Protein kinase" evidence="13">
    <location>
        <begin position="164"/>
        <end position="448"/>
    </location>
</feature>
<evidence type="ECO:0000256" key="12">
    <source>
        <dbReference type="SAM" id="MobiDB-lite"/>
    </source>
</evidence>
<gene>
    <name evidence="14" type="ORF">PVAP13_8NG193100</name>
</gene>
<proteinExistence type="inferred from homology"/>
<protein>
    <recommendedName>
        <fullName evidence="2">[RNA-polymerase]-subunit kinase</fullName>
        <ecNumber evidence="2">2.7.11.23</ecNumber>
    </recommendedName>
</protein>
<evidence type="ECO:0000256" key="8">
    <source>
        <dbReference type="ARBA" id="ARBA00022840"/>
    </source>
</evidence>
<feature type="compositionally biased region" description="Basic and acidic residues" evidence="12">
    <location>
        <begin position="483"/>
        <end position="493"/>
    </location>
</feature>
<evidence type="ECO:0000256" key="7">
    <source>
        <dbReference type="ARBA" id="ARBA00022777"/>
    </source>
</evidence>
<dbReference type="Gene3D" id="3.30.200.20">
    <property type="entry name" value="Phosphorylase Kinase, domain 1"/>
    <property type="match status" value="1"/>
</dbReference>
<keyword evidence="11" id="KW-0175">Coiled coil</keyword>
<dbReference type="InterPro" id="IPR050108">
    <property type="entry name" value="CDK"/>
</dbReference>
<evidence type="ECO:0000313" key="15">
    <source>
        <dbReference type="Proteomes" id="UP000823388"/>
    </source>
</evidence>
<comment type="catalytic activity">
    <reaction evidence="9">
        <text>[DNA-directed RNA polymerase] + ATP = phospho-[DNA-directed RNA polymerase] + ADP + H(+)</text>
        <dbReference type="Rhea" id="RHEA:10216"/>
        <dbReference type="Rhea" id="RHEA-COMP:11321"/>
        <dbReference type="Rhea" id="RHEA-COMP:11322"/>
        <dbReference type="ChEBI" id="CHEBI:15378"/>
        <dbReference type="ChEBI" id="CHEBI:30616"/>
        <dbReference type="ChEBI" id="CHEBI:43176"/>
        <dbReference type="ChEBI" id="CHEBI:68546"/>
        <dbReference type="ChEBI" id="CHEBI:456216"/>
        <dbReference type="EC" id="2.7.11.23"/>
    </reaction>
</comment>
<sequence length="639" mass="70592">MKIFARNPVQSLLQFRCVQSGGRALNVLLGHLCPKCSRKHEGTTSGSHTTGCTCLRWFFAPSSNDSATVPSPNGGNTELDDADKTVSAVGHCQKSSMHHRLKIWISSGHNGIMGRYGNKLDSGAPNVANKPSSDELVDPGWPDWLMNVAPEAVQGWFPRRLDSFEKLGKIGQGTYSSVYKARDLKTGKLVALKKVRFVNVDPESVRFMAREILVLRKLSHPNIISLEGIITSSVSRSLYLVFGYMEHDLAGLSATPGLKFTEPQVKCILQQLLCGLDHCHSNGVLHRDMKSSNILIDSNGTLKIADFGLATSFDPDNQQPLTSRVATLWYRPPELLLGATKYGPSVDMWSTGCILAELLAGKPILPGSTEVEQLHKIFKLCGSPSEEYWDKLEVPQTGMFKPGSQYKGCIAETFKDFPHSALVLLDSLLALEPEARGTAATTLQSDFFRTSPLACSPSCLPKCPQSKEQRKSAQGEILNPKLNHADDGNDNPKKNKGTTADNNIANLSSQHETRTLATGVQSQKFDSTWNMRGDSSDHSEVPGRKYNSFRVANSTAMQKNRSNMCQPESADATNEVFTSYNNGTGKKRPIVSYKGRSRRFQHYESMIAENESMERMLKQHEKNIQEAVRKARINKSKEL</sequence>
<dbReference type="Proteomes" id="UP000823388">
    <property type="component" value="Chromosome 8N"/>
</dbReference>
<dbReference type="Gene3D" id="1.10.510.10">
    <property type="entry name" value="Transferase(Phosphotransferase) domain 1"/>
    <property type="match status" value="1"/>
</dbReference>
<dbReference type="SMART" id="SM00220">
    <property type="entry name" value="S_TKc"/>
    <property type="match status" value="1"/>
</dbReference>
<evidence type="ECO:0000256" key="4">
    <source>
        <dbReference type="ARBA" id="ARBA00022553"/>
    </source>
</evidence>
<keyword evidence="15" id="KW-1185">Reference proteome</keyword>
<reference evidence="14" key="1">
    <citation type="submission" date="2020-05" db="EMBL/GenBank/DDBJ databases">
        <title>WGS assembly of Panicum virgatum.</title>
        <authorList>
            <person name="Lovell J.T."/>
            <person name="Jenkins J."/>
            <person name="Shu S."/>
            <person name="Juenger T.E."/>
            <person name="Schmutz J."/>
        </authorList>
    </citation>
    <scope>NUCLEOTIDE SEQUENCE</scope>
    <source>
        <strain evidence="14">AP13</strain>
    </source>
</reference>
<dbReference type="Pfam" id="PF00069">
    <property type="entry name" value="Pkinase"/>
    <property type="match status" value="1"/>
</dbReference>
<dbReference type="InterPro" id="IPR000719">
    <property type="entry name" value="Prot_kinase_dom"/>
</dbReference>
<keyword evidence="6 10" id="KW-0547">Nucleotide-binding</keyword>
<evidence type="ECO:0000256" key="1">
    <source>
        <dbReference type="ARBA" id="ARBA00006485"/>
    </source>
</evidence>
<evidence type="ECO:0000256" key="5">
    <source>
        <dbReference type="ARBA" id="ARBA00022679"/>
    </source>
</evidence>
<evidence type="ECO:0000256" key="3">
    <source>
        <dbReference type="ARBA" id="ARBA00022527"/>
    </source>
</evidence>
<dbReference type="CDD" id="cd07840">
    <property type="entry name" value="STKc_CDK9_like"/>
    <property type="match status" value="1"/>
</dbReference>
<dbReference type="PROSITE" id="PS50011">
    <property type="entry name" value="PROTEIN_KINASE_DOM"/>
    <property type="match status" value="1"/>
</dbReference>
<keyword evidence="8 10" id="KW-0067">ATP-binding</keyword>
<comment type="similarity">
    <text evidence="1">Belongs to the protein kinase superfamily. CMGC Ser/Thr protein kinase family. CDC2/CDKX subfamily.</text>
</comment>
<dbReference type="FunFam" id="3.30.200.20:FF:000021">
    <property type="entry name" value="probable serine/threonine-protein kinase At1g54610"/>
    <property type="match status" value="1"/>
</dbReference>
<accession>A0A8T0PE11</accession>
<keyword evidence="7" id="KW-0418">Kinase</keyword>
<evidence type="ECO:0000256" key="11">
    <source>
        <dbReference type="SAM" id="Coils"/>
    </source>
</evidence>
<feature type="binding site" evidence="10">
    <location>
        <position position="193"/>
    </location>
    <ligand>
        <name>ATP</name>
        <dbReference type="ChEBI" id="CHEBI:30616"/>
    </ligand>
</feature>
<feature type="region of interest" description="Disordered" evidence="12">
    <location>
        <begin position="464"/>
        <end position="521"/>
    </location>
</feature>
<dbReference type="PROSITE" id="PS00108">
    <property type="entry name" value="PROTEIN_KINASE_ST"/>
    <property type="match status" value="1"/>
</dbReference>
<dbReference type="SUPFAM" id="SSF56112">
    <property type="entry name" value="Protein kinase-like (PK-like)"/>
    <property type="match status" value="1"/>
</dbReference>
<dbReference type="PROSITE" id="PS00107">
    <property type="entry name" value="PROTEIN_KINASE_ATP"/>
    <property type="match status" value="1"/>
</dbReference>
<evidence type="ECO:0000256" key="2">
    <source>
        <dbReference type="ARBA" id="ARBA00012409"/>
    </source>
</evidence>
<feature type="coiled-coil region" evidence="11">
    <location>
        <begin position="603"/>
        <end position="637"/>
    </location>
</feature>
<dbReference type="AlphaFoldDB" id="A0A8T0PE11"/>
<dbReference type="PANTHER" id="PTHR24056">
    <property type="entry name" value="CELL DIVISION PROTEIN KINASE"/>
    <property type="match status" value="1"/>
</dbReference>
<dbReference type="GO" id="GO:0005634">
    <property type="term" value="C:nucleus"/>
    <property type="evidence" value="ECO:0007669"/>
    <property type="project" value="TreeGrafter"/>
</dbReference>
<keyword evidence="4" id="KW-0597">Phosphoprotein</keyword>
<dbReference type="GO" id="GO:0000307">
    <property type="term" value="C:cyclin-dependent protein kinase holoenzyme complex"/>
    <property type="evidence" value="ECO:0007669"/>
    <property type="project" value="TreeGrafter"/>
</dbReference>
<dbReference type="GO" id="GO:0005524">
    <property type="term" value="F:ATP binding"/>
    <property type="evidence" value="ECO:0007669"/>
    <property type="project" value="UniProtKB-UniRule"/>
</dbReference>
<evidence type="ECO:0000256" key="9">
    <source>
        <dbReference type="ARBA" id="ARBA00049280"/>
    </source>
</evidence>
<evidence type="ECO:0000256" key="6">
    <source>
        <dbReference type="ARBA" id="ARBA00022741"/>
    </source>
</evidence>
<dbReference type="InterPro" id="IPR008271">
    <property type="entry name" value="Ser/Thr_kinase_AS"/>
</dbReference>
<dbReference type="InterPro" id="IPR011009">
    <property type="entry name" value="Kinase-like_dom_sf"/>
</dbReference>
<comment type="caution">
    <text evidence="14">The sequence shown here is derived from an EMBL/GenBank/DDBJ whole genome shotgun (WGS) entry which is preliminary data.</text>
</comment>
<organism evidence="14 15">
    <name type="scientific">Panicum virgatum</name>
    <name type="common">Blackwell switchgrass</name>
    <dbReference type="NCBI Taxonomy" id="38727"/>
    <lineage>
        <taxon>Eukaryota</taxon>
        <taxon>Viridiplantae</taxon>
        <taxon>Streptophyta</taxon>
        <taxon>Embryophyta</taxon>
        <taxon>Tracheophyta</taxon>
        <taxon>Spermatophyta</taxon>
        <taxon>Magnoliopsida</taxon>
        <taxon>Liliopsida</taxon>
        <taxon>Poales</taxon>
        <taxon>Poaceae</taxon>
        <taxon>PACMAD clade</taxon>
        <taxon>Panicoideae</taxon>
        <taxon>Panicodae</taxon>
        <taxon>Paniceae</taxon>
        <taxon>Panicinae</taxon>
        <taxon>Panicum</taxon>
        <taxon>Panicum sect. Hiantes</taxon>
    </lineage>
</organism>
<dbReference type="GO" id="GO:0008353">
    <property type="term" value="F:RNA polymerase II CTD heptapeptide repeat kinase activity"/>
    <property type="evidence" value="ECO:0007669"/>
    <property type="project" value="UniProtKB-EC"/>
</dbReference>
<evidence type="ECO:0000313" key="14">
    <source>
        <dbReference type="EMBL" id="KAG2556704.1"/>
    </source>
</evidence>
<dbReference type="PANTHER" id="PTHR24056:SF397">
    <property type="entry name" value="OS11G0242500 PROTEIN"/>
    <property type="match status" value="1"/>
</dbReference>
<dbReference type="EMBL" id="CM029052">
    <property type="protein sequence ID" value="KAG2556704.1"/>
    <property type="molecule type" value="Genomic_DNA"/>
</dbReference>
<keyword evidence="3" id="KW-0723">Serine/threonine-protein kinase</keyword>
<dbReference type="EC" id="2.7.11.23" evidence="2"/>
<feature type="compositionally biased region" description="Polar residues" evidence="12">
    <location>
        <begin position="497"/>
        <end position="521"/>
    </location>
</feature>
<keyword evidence="5" id="KW-0808">Transferase</keyword>
<name>A0A8T0PE11_PANVG</name>
<evidence type="ECO:0000256" key="10">
    <source>
        <dbReference type="PROSITE-ProRule" id="PRU10141"/>
    </source>
</evidence>
<evidence type="ECO:0000259" key="13">
    <source>
        <dbReference type="PROSITE" id="PS50011"/>
    </source>
</evidence>